<comment type="caution">
    <text evidence="3">The sequence shown here is derived from an EMBL/GenBank/DDBJ whole genome shotgun (WGS) entry which is preliminary data.</text>
</comment>
<comment type="similarity">
    <text evidence="1">Belongs to the mab-21 family.</text>
</comment>
<evidence type="ECO:0000313" key="5">
    <source>
        <dbReference type="Proteomes" id="UP000677228"/>
    </source>
</evidence>
<accession>A0A8S2EXL2</accession>
<dbReference type="EMBL" id="CAJOBA010043758">
    <property type="protein sequence ID" value="CAF4154246.1"/>
    <property type="molecule type" value="Genomic_DNA"/>
</dbReference>
<dbReference type="Proteomes" id="UP000682733">
    <property type="component" value="Unassembled WGS sequence"/>
</dbReference>
<feature type="domain" description="Mab-21-like HhH/H2TH-like" evidence="2">
    <location>
        <begin position="352"/>
        <end position="432"/>
    </location>
</feature>
<evidence type="ECO:0000259" key="2">
    <source>
        <dbReference type="Pfam" id="PF20266"/>
    </source>
</evidence>
<organism evidence="3 5">
    <name type="scientific">Didymodactylos carnosus</name>
    <dbReference type="NCBI Taxonomy" id="1234261"/>
    <lineage>
        <taxon>Eukaryota</taxon>
        <taxon>Metazoa</taxon>
        <taxon>Spiralia</taxon>
        <taxon>Gnathifera</taxon>
        <taxon>Rotifera</taxon>
        <taxon>Eurotatoria</taxon>
        <taxon>Bdelloidea</taxon>
        <taxon>Philodinida</taxon>
        <taxon>Philodinidae</taxon>
        <taxon>Didymodactylos</taxon>
    </lineage>
</organism>
<evidence type="ECO:0000313" key="4">
    <source>
        <dbReference type="EMBL" id="CAF4154246.1"/>
    </source>
</evidence>
<dbReference type="EMBL" id="CAJNOK010022123">
    <property type="protein sequence ID" value="CAF1343134.1"/>
    <property type="molecule type" value="Genomic_DNA"/>
</dbReference>
<reference evidence="3" key="1">
    <citation type="submission" date="2021-02" db="EMBL/GenBank/DDBJ databases">
        <authorList>
            <person name="Nowell W R."/>
        </authorList>
    </citation>
    <scope>NUCLEOTIDE SEQUENCE</scope>
</reference>
<protein>
    <recommendedName>
        <fullName evidence="2">Mab-21-like HhH/H2TH-like domain-containing protein</fullName>
    </recommendedName>
</protein>
<dbReference type="Proteomes" id="UP000677228">
    <property type="component" value="Unassembled WGS sequence"/>
</dbReference>
<sequence length="565" mass="65713">METHFVAGSVVEEQGYSTYLCLRKQDIDIMVKHGDLYSQDELLPVLTLNDSSEKVSGFVFVKWNAVHLNSREYAGGPDNNLYVNGYQMKQKYCSEMPTVTGWMNFNLQTFVDSASIQMTSSDHNYDMFANQMHVTLKNLTVLRNQRRSINERSHKFMHDAKGIRDICSHICQTCRPFLPDASQIIMNPNLVETMLALCGPAYDVQLSQDNSKKAAALIDYYLKYKHILNHQQVLNVLKSFSPKTAECDLVPSLQLHFWPEDVQPFLNRLQTNKISLYNKIRDIHMHVIPKPSQKYGECYKHLEFRYSFSTIELIMAKQRTYSERILNEGAQVRKKKFRYIWTGVSVKIPSKQEACITSYFIKTTVLWLCETENIDAINEQNYGLLTKQLTAQWITFACSKLRNHVCEHYFLVDINILSAYSHKTLDQACSILENLSFDVEKSVFQPVVEDKMQYIDNAIQYIDNAIQYIDNEMIVYENLPALINDEMNAANDYAKLRQRLFPNMMQAEDKYQFSDTLLFMSLFDGDNKNNWLTWKQLLIDYTECNQSPVFSESKCESIGFLSWLL</sequence>
<dbReference type="PANTHER" id="PTHR10656">
    <property type="entry name" value="CELL FATE DETERMINING PROTEIN MAB21-RELATED"/>
    <property type="match status" value="1"/>
</dbReference>
<name>A0A8S2EXL2_9BILA</name>
<dbReference type="AlphaFoldDB" id="A0A8S2EXL2"/>
<dbReference type="Gene3D" id="1.10.1410.40">
    <property type="match status" value="1"/>
</dbReference>
<dbReference type="Pfam" id="PF20266">
    <property type="entry name" value="Mab-21_C"/>
    <property type="match status" value="1"/>
</dbReference>
<evidence type="ECO:0000313" key="3">
    <source>
        <dbReference type="EMBL" id="CAF1343134.1"/>
    </source>
</evidence>
<evidence type="ECO:0000256" key="1">
    <source>
        <dbReference type="ARBA" id="ARBA00008307"/>
    </source>
</evidence>
<gene>
    <name evidence="3" type="ORF">OVA965_LOCUS30438</name>
    <name evidence="4" type="ORF">TMI583_LOCUS31242</name>
</gene>
<dbReference type="InterPro" id="IPR046906">
    <property type="entry name" value="Mab-21_HhH/H2TH-like"/>
</dbReference>
<dbReference type="PANTHER" id="PTHR10656:SF42">
    <property type="entry name" value="CYCLIC GMP-AMP SYNTHASE-LIKE PROTEIN-RELATED"/>
    <property type="match status" value="1"/>
</dbReference>
<proteinExistence type="inferred from homology"/>